<evidence type="ECO:0000256" key="1">
    <source>
        <dbReference type="SAM" id="MobiDB-lite"/>
    </source>
</evidence>
<dbReference type="CDD" id="cd00198">
    <property type="entry name" value="vWFA"/>
    <property type="match status" value="1"/>
</dbReference>
<dbReference type="Proteomes" id="UP000051412">
    <property type="component" value="Unassembled WGS sequence"/>
</dbReference>
<keyword evidence="5" id="KW-1185">Reference proteome</keyword>
<evidence type="ECO:0000259" key="2">
    <source>
        <dbReference type="Pfam" id="PF09967"/>
    </source>
</evidence>
<dbReference type="OrthoDB" id="9809307at2"/>
<feature type="domain" description="VWA-like" evidence="2">
    <location>
        <begin position="300"/>
        <end position="413"/>
    </location>
</feature>
<evidence type="ECO:0008006" key="6">
    <source>
        <dbReference type="Google" id="ProtNLM"/>
    </source>
</evidence>
<evidence type="ECO:0000313" key="5">
    <source>
        <dbReference type="Proteomes" id="UP000051412"/>
    </source>
</evidence>
<dbReference type="PATRIC" id="fig|1423782.4.peg.39"/>
<gene>
    <name evidence="4" type="ORF">FD32_GL000040</name>
</gene>
<dbReference type="AlphaFoldDB" id="A0A0R1XCR2"/>
<comment type="caution">
    <text evidence="4">The sequence shown here is derived from an EMBL/GenBank/DDBJ whole genome shotgun (WGS) entry which is preliminary data.</text>
</comment>
<organism evidence="4 5">
    <name type="scientific">Limosilactobacillus panis DSM 6035</name>
    <dbReference type="NCBI Taxonomy" id="1423782"/>
    <lineage>
        <taxon>Bacteria</taxon>
        <taxon>Bacillati</taxon>
        <taxon>Bacillota</taxon>
        <taxon>Bacilli</taxon>
        <taxon>Lactobacillales</taxon>
        <taxon>Lactobacillaceae</taxon>
        <taxon>Limosilactobacillus</taxon>
    </lineage>
</organism>
<dbReference type="SUPFAM" id="SSF53300">
    <property type="entry name" value="vWA-like"/>
    <property type="match status" value="1"/>
</dbReference>
<dbReference type="Pfam" id="PF13203">
    <property type="entry name" value="DUF2201_N"/>
    <property type="match status" value="1"/>
</dbReference>
<feature type="region of interest" description="Disordered" evidence="1">
    <location>
        <begin position="176"/>
        <end position="200"/>
    </location>
</feature>
<accession>A0A0R1XCR2</accession>
<sequence length="431" mass="48371">MAWWHKIFKKRTTEKSPNQADRLNHLVAQALHHHRFLGEVLLQIPRKLTSTEEGTAGLAWDGDQLILRLNPARLAEMRDDDAELLLEHEALHVVWQHPARYANYPYPDLAKVATDVAVNQYLPATPQNTATLAQLERVLRRRLPPKQDSHDYLVILQKLTPPEQERLQAAGIKLTGDQTGKQSAPGKKQPGTDTHAGWGRTANVAGSRQSVRLTKLRQLVKQAWAQTPQRDRGLLPGSVRQAVEAAPVKAATPLWQTILRQQLGNIAAGKRASSARFNRRQPLRMDLPGQVSRLVPDIYIFIDNSGSVPTKELASALDAVDQMARHYQLQATVYTFDAKVHPAGQRLRAGTHLKRERNGGGGTSFQSIFDFLRAQHVSKRAVVVVITDGWGEQTLRDHHYRNVDWLLTTKRDQLSVAAPVNRVFELRTGGR</sequence>
<dbReference type="RefSeq" id="WP_047767795.1">
    <property type="nucleotide sequence ID" value="NZ_AZGM01000059.1"/>
</dbReference>
<dbReference type="PANTHER" id="PTHR38730">
    <property type="entry name" value="SLL7028 PROTEIN"/>
    <property type="match status" value="1"/>
</dbReference>
<dbReference type="InterPro" id="IPR018698">
    <property type="entry name" value="VWA-like_dom"/>
</dbReference>
<dbReference type="InterPro" id="IPR025154">
    <property type="entry name" value="Put_metallopeptidase_dom"/>
</dbReference>
<evidence type="ECO:0000259" key="3">
    <source>
        <dbReference type="Pfam" id="PF13203"/>
    </source>
</evidence>
<protein>
    <recommendedName>
        <fullName evidence="6">Peptidase</fullName>
    </recommendedName>
</protein>
<dbReference type="EMBL" id="AZGM01000059">
    <property type="protein sequence ID" value="KRM27461.1"/>
    <property type="molecule type" value="Genomic_DNA"/>
</dbReference>
<dbReference type="PANTHER" id="PTHR38730:SF1">
    <property type="entry name" value="SLL7028 PROTEIN"/>
    <property type="match status" value="1"/>
</dbReference>
<dbReference type="InterPro" id="IPR036465">
    <property type="entry name" value="vWFA_dom_sf"/>
</dbReference>
<feature type="domain" description="Putative metallopeptidase" evidence="3">
    <location>
        <begin position="23"/>
        <end position="281"/>
    </location>
</feature>
<dbReference type="Pfam" id="PF09967">
    <property type="entry name" value="DUF2201"/>
    <property type="match status" value="1"/>
</dbReference>
<proteinExistence type="predicted"/>
<reference evidence="4 5" key="1">
    <citation type="journal article" date="2015" name="Genome Announc.">
        <title>Expanding the biotechnology potential of lactobacilli through comparative genomics of 213 strains and associated genera.</title>
        <authorList>
            <person name="Sun Z."/>
            <person name="Harris H.M."/>
            <person name="McCann A."/>
            <person name="Guo C."/>
            <person name="Argimon S."/>
            <person name="Zhang W."/>
            <person name="Yang X."/>
            <person name="Jeffery I.B."/>
            <person name="Cooney J.C."/>
            <person name="Kagawa T.F."/>
            <person name="Liu W."/>
            <person name="Song Y."/>
            <person name="Salvetti E."/>
            <person name="Wrobel A."/>
            <person name="Rasinkangas P."/>
            <person name="Parkhill J."/>
            <person name="Rea M.C."/>
            <person name="O'Sullivan O."/>
            <person name="Ritari J."/>
            <person name="Douillard F.P."/>
            <person name="Paul Ross R."/>
            <person name="Yang R."/>
            <person name="Briner A.E."/>
            <person name="Felis G.E."/>
            <person name="de Vos W.M."/>
            <person name="Barrangou R."/>
            <person name="Klaenhammer T.R."/>
            <person name="Caufield P.W."/>
            <person name="Cui Y."/>
            <person name="Zhang H."/>
            <person name="O'Toole P.W."/>
        </authorList>
    </citation>
    <scope>NUCLEOTIDE SEQUENCE [LARGE SCALE GENOMIC DNA]</scope>
    <source>
        <strain evidence="4 5">DSM 6035</strain>
    </source>
</reference>
<name>A0A0R1XCR2_9LACO</name>
<dbReference type="STRING" id="1423782.FD32_GL000040"/>
<evidence type="ECO:0000313" key="4">
    <source>
        <dbReference type="EMBL" id="KRM27461.1"/>
    </source>
</evidence>